<evidence type="ECO:0000256" key="4">
    <source>
        <dbReference type="PIRSR" id="PIRSR606689-2"/>
    </source>
</evidence>
<feature type="binding site" evidence="4">
    <location>
        <position position="48"/>
    </location>
    <ligand>
        <name>Mg(2+)</name>
        <dbReference type="ChEBI" id="CHEBI:18420"/>
    </ligand>
</feature>
<dbReference type="InterPro" id="IPR006689">
    <property type="entry name" value="Small_GTPase_ARF/SAR"/>
</dbReference>
<evidence type="ECO:0000256" key="1">
    <source>
        <dbReference type="ARBA" id="ARBA00022741"/>
    </source>
</evidence>
<dbReference type="GO" id="GO:0005525">
    <property type="term" value="F:GTP binding"/>
    <property type="evidence" value="ECO:0007669"/>
    <property type="project" value="UniProtKB-KW"/>
</dbReference>
<keyword evidence="8" id="KW-1185">Reference proteome</keyword>
<sequence>MGLLVTKLWRWLFNNQEHKVIIVGLDNAGKTTILYHFLMDEVVHTSPTIGSNVEEVVWKNIHFLMWDIGGQDSLRASWNTYYTNTEVIAIVLIHHCSLYCVLFYMQIMFIIMLNEN</sequence>
<dbReference type="SMART" id="SM00177">
    <property type="entry name" value="ARF"/>
    <property type="match status" value="1"/>
</dbReference>
<dbReference type="NCBIfam" id="TIGR00231">
    <property type="entry name" value="small_GTP"/>
    <property type="match status" value="1"/>
</dbReference>
<evidence type="ECO:0000313" key="7">
    <source>
        <dbReference type="EMBL" id="KRZ33935.1"/>
    </source>
</evidence>
<evidence type="ECO:0000256" key="3">
    <source>
        <dbReference type="PIRSR" id="PIRSR606689-1"/>
    </source>
</evidence>
<keyword evidence="4" id="KW-0479">Metal-binding</keyword>
<feature type="binding site" evidence="3">
    <location>
        <begin position="24"/>
        <end position="31"/>
    </location>
    <ligand>
        <name>GTP</name>
        <dbReference type="ChEBI" id="CHEBI:37565"/>
    </ligand>
</feature>
<keyword evidence="4" id="KW-0460">Magnesium</keyword>
<accession>A0A0V1JG67</accession>
<gene>
    <name evidence="7" type="primary">Arl5b</name>
    <name evidence="7" type="ORF">T4B_2163</name>
</gene>
<evidence type="ECO:0000256" key="5">
    <source>
        <dbReference type="RuleBase" id="RU003925"/>
    </source>
</evidence>
<organism evidence="7 8">
    <name type="scientific">Trichinella pseudospiralis</name>
    <name type="common">Parasitic roundworm</name>
    <dbReference type="NCBI Taxonomy" id="6337"/>
    <lineage>
        <taxon>Eukaryota</taxon>
        <taxon>Metazoa</taxon>
        <taxon>Ecdysozoa</taxon>
        <taxon>Nematoda</taxon>
        <taxon>Enoplea</taxon>
        <taxon>Dorylaimia</taxon>
        <taxon>Trichinellida</taxon>
        <taxon>Trichinellidae</taxon>
        <taxon>Trichinella</taxon>
    </lineage>
</organism>
<dbReference type="GO" id="GO:0046872">
    <property type="term" value="F:metal ion binding"/>
    <property type="evidence" value="ECO:0007669"/>
    <property type="project" value="UniProtKB-KW"/>
</dbReference>
<evidence type="ECO:0000313" key="8">
    <source>
        <dbReference type="Proteomes" id="UP000054805"/>
    </source>
</evidence>
<evidence type="ECO:0000256" key="2">
    <source>
        <dbReference type="ARBA" id="ARBA00023134"/>
    </source>
</evidence>
<keyword evidence="6" id="KW-0812">Transmembrane</keyword>
<feature type="transmembrane region" description="Helical" evidence="6">
    <location>
        <begin position="87"/>
        <end position="113"/>
    </location>
</feature>
<dbReference type="Proteomes" id="UP000054805">
    <property type="component" value="Unassembled WGS sequence"/>
</dbReference>
<dbReference type="Gene3D" id="3.40.50.300">
    <property type="entry name" value="P-loop containing nucleotide triphosphate hydrolases"/>
    <property type="match status" value="1"/>
</dbReference>
<keyword evidence="1 3" id="KW-0547">Nucleotide-binding</keyword>
<dbReference type="PRINTS" id="PR00328">
    <property type="entry name" value="SAR1GTPBP"/>
</dbReference>
<proteinExistence type="inferred from homology"/>
<dbReference type="PANTHER" id="PTHR11711">
    <property type="entry name" value="ADP RIBOSYLATION FACTOR-RELATED"/>
    <property type="match status" value="1"/>
</dbReference>
<dbReference type="SUPFAM" id="SSF52540">
    <property type="entry name" value="P-loop containing nucleoside triphosphate hydrolases"/>
    <property type="match status" value="1"/>
</dbReference>
<feature type="binding site" evidence="3">
    <location>
        <position position="70"/>
    </location>
    <ligand>
        <name>GTP</name>
        <dbReference type="ChEBI" id="CHEBI:37565"/>
    </ligand>
</feature>
<name>A0A0V1JG67_TRIPS</name>
<keyword evidence="2 3" id="KW-0342">GTP-binding</keyword>
<dbReference type="EMBL" id="JYDS01000006">
    <property type="protein sequence ID" value="KRZ33935.1"/>
    <property type="molecule type" value="Genomic_DNA"/>
</dbReference>
<keyword evidence="6" id="KW-0472">Membrane</keyword>
<dbReference type="InterPro" id="IPR005225">
    <property type="entry name" value="Small_GTP-bd"/>
</dbReference>
<comment type="caution">
    <text evidence="7">The sequence shown here is derived from an EMBL/GenBank/DDBJ whole genome shotgun (WGS) entry which is preliminary data.</text>
</comment>
<feature type="binding site" evidence="4">
    <location>
        <position position="31"/>
    </location>
    <ligand>
        <name>Mg(2+)</name>
        <dbReference type="ChEBI" id="CHEBI:18420"/>
    </ligand>
</feature>
<evidence type="ECO:0000256" key="6">
    <source>
        <dbReference type="SAM" id="Phobius"/>
    </source>
</evidence>
<comment type="similarity">
    <text evidence="5">Belongs to the small GTPase superfamily. Arf family.</text>
</comment>
<dbReference type="GO" id="GO:0003924">
    <property type="term" value="F:GTPase activity"/>
    <property type="evidence" value="ECO:0007669"/>
    <property type="project" value="InterPro"/>
</dbReference>
<keyword evidence="6" id="KW-1133">Transmembrane helix</keyword>
<reference evidence="7 8" key="1">
    <citation type="submission" date="2015-01" db="EMBL/GenBank/DDBJ databases">
        <title>Evolution of Trichinella species and genotypes.</title>
        <authorList>
            <person name="Korhonen P.K."/>
            <person name="Edoardo P."/>
            <person name="Giuseppe L.R."/>
            <person name="Gasser R.B."/>
        </authorList>
    </citation>
    <scope>NUCLEOTIDE SEQUENCE [LARGE SCALE GENOMIC DNA]</scope>
    <source>
        <strain evidence="7">ISS588</strain>
    </source>
</reference>
<dbReference type="AlphaFoldDB" id="A0A0V1JG67"/>
<protein>
    <submittedName>
        <fullName evidence="7">ADP-ribosylation factor-like protein 5B</fullName>
    </submittedName>
</protein>
<dbReference type="InterPro" id="IPR027417">
    <property type="entry name" value="P-loop_NTPase"/>
</dbReference>
<dbReference type="InterPro" id="IPR024156">
    <property type="entry name" value="Small_GTPase_ARF"/>
</dbReference>
<dbReference type="Pfam" id="PF00025">
    <property type="entry name" value="Arf"/>
    <property type="match status" value="1"/>
</dbReference>